<dbReference type="STRING" id="5364.A0A5C3MVQ0"/>
<dbReference type="Gene3D" id="1.20.58.90">
    <property type="match status" value="1"/>
</dbReference>
<evidence type="ECO:0000256" key="10">
    <source>
        <dbReference type="SAM" id="MobiDB-lite"/>
    </source>
</evidence>
<gene>
    <name evidence="12" type="ORF">OE88DRAFT_1646677</name>
</gene>
<dbReference type="OrthoDB" id="546861at2759"/>
<dbReference type="Proteomes" id="UP000305948">
    <property type="component" value="Unassembled WGS sequence"/>
</dbReference>
<dbReference type="InterPro" id="IPR000727">
    <property type="entry name" value="T_SNARE_dom"/>
</dbReference>
<dbReference type="EMBL" id="ML213517">
    <property type="protein sequence ID" value="TFK49107.1"/>
    <property type="molecule type" value="Genomic_DNA"/>
</dbReference>
<evidence type="ECO:0000256" key="7">
    <source>
        <dbReference type="ARBA" id="ARBA00023136"/>
    </source>
</evidence>
<dbReference type="GO" id="GO:0015031">
    <property type="term" value="P:protein transport"/>
    <property type="evidence" value="ECO:0007669"/>
    <property type="project" value="UniProtKB-KW"/>
</dbReference>
<comment type="subcellular location">
    <subcellularLocation>
        <location evidence="8">Golgi apparatus</location>
        <location evidence="8">trans-Golgi network membrane</location>
        <topology evidence="8">Single-pass type IV membrane protein</topology>
    </subcellularLocation>
</comment>
<dbReference type="GO" id="GO:0048193">
    <property type="term" value="P:Golgi vesicle transport"/>
    <property type="evidence" value="ECO:0007669"/>
    <property type="project" value="InterPro"/>
</dbReference>
<dbReference type="SMART" id="SM00397">
    <property type="entry name" value="t_SNARE"/>
    <property type="match status" value="1"/>
</dbReference>
<dbReference type="AlphaFoldDB" id="A0A5C3MVQ0"/>
<dbReference type="Gene3D" id="1.20.5.110">
    <property type="match status" value="1"/>
</dbReference>
<evidence type="ECO:0000313" key="13">
    <source>
        <dbReference type="Proteomes" id="UP000305948"/>
    </source>
</evidence>
<evidence type="ECO:0000313" key="12">
    <source>
        <dbReference type="EMBL" id="TFK49107.1"/>
    </source>
</evidence>
<dbReference type="PROSITE" id="PS50192">
    <property type="entry name" value="T_SNARE"/>
    <property type="match status" value="1"/>
</dbReference>
<dbReference type="InterPro" id="IPR015260">
    <property type="entry name" value="Syntaxin-6/10/61_N"/>
</dbReference>
<evidence type="ECO:0000256" key="6">
    <source>
        <dbReference type="ARBA" id="ARBA00023034"/>
    </source>
</evidence>
<dbReference type="InterPro" id="IPR010989">
    <property type="entry name" value="SNARE"/>
</dbReference>
<dbReference type="FunFam" id="1.20.58.90:FF:000004">
    <property type="entry name" value="Syntaxin 10"/>
    <property type="match status" value="1"/>
</dbReference>
<keyword evidence="13" id="KW-1185">Reference proteome</keyword>
<evidence type="ECO:0000256" key="9">
    <source>
        <dbReference type="SAM" id="Coils"/>
    </source>
</evidence>
<keyword evidence="9" id="KW-0175">Coiled coil</keyword>
<organism evidence="12 13">
    <name type="scientific">Heliocybe sulcata</name>
    <dbReference type="NCBI Taxonomy" id="5364"/>
    <lineage>
        <taxon>Eukaryota</taxon>
        <taxon>Fungi</taxon>
        <taxon>Dikarya</taxon>
        <taxon>Basidiomycota</taxon>
        <taxon>Agaricomycotina</taxon>
        <taxon>Agaricomycetes</taxon>
        <taxon>Gloeophyllales</taxon>
        <taxon>Gloeophyllaceae</taxon>
        <taxon>Heliocybe</taxon>
    </lineage>
</organism>
<dbReference type="SUPFAM" id="SSF58038">
    <property type="entry name" value="SNARE fusion complex"/>
    <property type="match status" value="1"/>
</dbReference>
<keyword evidence="2" id="KW-0813">Transport</keyword>
<evidence type="ECO:0000256" key="5">
    <source>
        <dbReference type="ARBA" id="ARBA00022989"/>
    </source>
</evidence>
<dbReference type="SUPFAM" id="SSF47661">
    <property type="entry name" value="t-snare proteins"/>
    <property type="match status" value="1"/>
</dbReference>
<dbReference type="Pfam" id="PF09177">
    <property type="entry name" value="STX6_10_61_N"/>
    <property type="match status" value="1"/>
</dbReference>
<evidence type="ECO:0000256" key="4">
    <source>
        <dbReference type="ARBA" id="ARBA00022927"/>
    </source>
</evidence>
<name>A0A5C3MVQ0_9AGAM</name>
<feature type="coiled-coil region" evidence="9">
    <location>
        <begin position="38"/>
        <end position="72"/>
    </location>
</feature>
<evidence type="ECO:0000259" key="11">
    <source>
        <dbReference type="PROSITE" id="PS50192"/>
    </source>
</evidence>
<proteinExistence type="inferred from homology"/>
<feature type="domain" description="T-SNARE coiled-coil homology" evidence="11">
    <location>
        <begin position="140"/>
        <end position="202"/>
    </location>
</feature>
<dbReference type="GO" id="GO:0005794">
    <property type="term" value="C:Golgi apparatus"/>
    <property type="evidence" value="ECO:0007669"/>
    <property type="project" value="UniProtKB-SubCell"/>
</dbReference>
<evidence type="ECO:0000256" key="1">
    <source>
        <dbReference type="ARBA" id="ARBA00009063"/>
    </source>
</evidence>
<keyword evidence="6" id="KW-0333">Golgi apparatus</keyword>
<feature type="region of interest" description="Disordered" evidence="10">
    <location>
        <begin position="101"/>
        <end position="138"/>
    </location>
</feature>
<dbReference type="CDD" id="cd21442">
    <property type="entry name" value="SNARE_NTD_STX6-like"/>
    <property type="match status" value="1"/>
</dbReference>
<reference evidence="12 13" key="1">
    <citation type="journal article" date="2019" name="Nat. Ecol. Evol.">
        <title>Megaphylogeny resolves global patterns of mushroom evolution.</title>
        <authorList>
            <person name="Varga T."/>
            <person name="Krizsan K."/>
            <person name="Foldi C."/>
            <person name="Dima B."/>
            <person name="Sanchez-Garcia M."/>
            <person name="Sanchez-Ramirez S."/>
            <person name="Szollosi G.J."/>
            <person name="Szarkandi J.G."/>
            <person name="Papp V."/>
            <person name="Albert L."/>
            <person name="Andreopoulos W."/>
            <person name="Angelini C."/>
            <person name="Antonin V."/>
            <person name="Barry K.W."/>
            <person name="Bougher N.L."/>
            <person name="Buchanan P."/>
            <person name="Buyck B."/>
            <person name="Bense V."/>
            <person name="Catcheside P."/>
            <person name="Chovatia M."/>
            <person name="Cooper J."/>
            <person name="Damon W."/>
            <person name="Desjardin D."/>
            <person name="Finy P."/>
            <person name="Geml J."/>
            <person name="Haridas S."/>
            <person name="Hughes K."/>
            <person name="Justo A."/>
            <person name="Karasinski D."/>
            <person name="Kautmanova I."/>
            <person name="Kiss B."/>
            <person name="Kocsube S."/>
            <person name="Kotiranta H."/>
            <person name="LaButti K.M."/>
            <person name="Lechner B.E."/>
            <person name="Liimatainen K."/>
            <person name="Lipzen A."/>
            <person name="Lukacs Z."/>
            <person name="Mihaltcheva S."/>
            <person name="Morgado L.N."/>
            <person name="Niskanen T."/>
            <person name="Noordeloos M.E."/>
            <person name="Ohm R.A."/>
            <person name="Ortiz-Santana B."/>
            <person name="Ovrebo C."/>
            <person name="Racz N."/>
            <person name="Riley R."/>
            <person name="Savchenko A."/>
            <person name="Shiryaev A."/>
            <person name="Soop K."/>
            <person name="Spirin V."/>
            <person name="Szebenyi C."/>
            <person name="Tomsovsky M."/>
            <person name="Tulloss R.E."/>
            <person name="Uehling J."/>
            <person name="Grigoriev I.V."/>
            <person name="Vagvolgyi C."/>
            <person name="Papp T."/>
            <person name="Martin F.M."/>
            <person name="Miettinen O."/>
            <person name="Hibbett D.S."/>
            <person name="Nagy L.G."/>
        </authorList>
    </citation>
    <scope>NUCLEOTIDE SEQUENCE [LARGE SCALE GENOMIC DNA]</scope>
    <source>
        <strain evidence="12 13">OMC1185</strain>
    </source>
</reference>
<dbReference type="PANTHER" id="PTHR12791">
    <property type="entry name" value="GOLGI SNARE BET1-RELATED"/>
    <property type="match status" value="1"/>
</dbReference>
<evidence type="ECO:0000256" key="8">
    <source>
        <dbReference type="ARBA" id="ARBA00037801"/>
    </source>
</evidence>
<keyword evidence="5" id="KW-1133">Transmembrane helix</keyword>
<evidence type="ECO:0000256" key="3">
    <source>
        <dbReference type="ARBA" id="ARBA00022692"/>
    </source>
</evidence>
<comment type="similarity">
    <text evidence="1">Belongs to the syntaxin family.</text>
</comment>
<dbReference type="CDD" id="cd15851">
    <property type="entry name" value="SNARE_Syntaxin6"/>
    <property type="match status" value="1"/>
</dbReference>
<dbReference type="GO" id="GO:0016020">
    <property type="term" value="C:membrane"/>
    <property type="evidence" value="ECO:0007669"/>
    <property type="project" value="InterPro"/>
</dbReference>
<keyword evidence="3" id="KW-0812">Transmembrane</keyword>
<protein>
    <recommendedName>
        <fullName evidence="11">t-SNARE coiled-coil homology domain-containing protein</fullName>
    </recommendedName>
</protein>
<keyword evidence="4" id="KW-0653">Protein transport</keyword>
<accession>A0A5C3MVQ0</accession>
<evidence type="ECO:0000256" key="2">
    <source>
        <dbReference type="ARBA" id="ARBA00022448"/>
    </source>
</evidence>
<sequence length="237" mass="26692">MSTDPYHAVQQEVSASLSTAETLRASYQRIRSTASQGSEELEWAKNELKATVAALEADLEDLEESVKIVEQTGARMFGLEESELMKRRQYVDRVRREIEGMRAEVSSDQPQPPPSYSSRPQTPRPDESDPQAAWSHQEQEMMLRQQDETLDVIGGTLNTLHRQAGLIGSEVAVHNEMLSDLETGVDHTEGKLGDAMSRMRKFIRETEETKSGCCYSGLIFGIIFVEYGRCISYFTFS</sequence>
<keyword evidence="7" id="KW-0472">Membrane</keyword>